<protein>
    <recommendedName>
        <fullName evidence="2 6">Elongation factor Ts</fullName>
        <shortName evidence="6">EF-Ts</shortName>
    </recommendedName>
</protein>
<keyword evidence="6" id="KW-0963">Cytoplasm</keyword>
<dbReference type="SUPFAM" id="SSF54713">
    <property type="entry name" value="Elongation factor Ts (EF-Ts), dimerisation domain"/>
    <property type="match status" value="2"/>
</dbReference>
<proteinExistence type="inferred from homology"/>
<dbReference type="AlphaFoldDB" id="A0A6N2TM37"/>
<dbReference type="GO" id="GO:0005737">
    <property type="term" value="C:cytoplasm"/>
    <property type="evidence" value="ECO:0007669"/>
    <property type="project" value="UniProtKB-SubCell"/>
</dbReference>
<gene>
    <name evidence="6 10" type="primary">tsf</name>
    <name evidence="10" type="ORF">ACLFYP115_01486</name>
</gene>
<dbReference type="InterPro" id="IPR001816">
    <property type="entry name" value="Transl_elong_EFTs/EF1B"/>
</dbReference>
<evidence type="ECO:0000259" key="9">
    <source>
        <dbReference type="Pfam" id="PF00889"/>
    </source>
</evidence>
<dbReference type="FunFam" id="1.10.8.10:FF:000001">
    <property type="entry name" value="Elongation factor Ts"/>
    <property type="match status" value="1"/>
</dbReference>
<evidence type="ECO:0000256" key="7">
    <source>
        <dbReference type="RuleBase" id="RU000642"/>
    </source>
</evidence>
<evidence type="ECO:0000256" key="1">
    <source>
        <dbReference type="ARBA" id="ARBA00005532"/>
    </source>
</evidence>
<evidence type="ECO:0000256" key="4">
    <source>
        <dbReference type="ARBA" id="ARBA00022917"/>
    </source>
</evidence>
<dbReference type="GeneID" id="69470792"/>
<evidence type="ECO:0000256" key="5">
    <source>
        <dbReference type="ARBA" id="ARBA00025453"/>
    </source>
</evidence>
<keyword evidence="4 6" id="KW-0648">Protein biosynthesis</keyword>
<dbReference type="PANTHER" id="PTHR11741">
    <property type="entry name" value="ELONGATION FACTOR TS"/>
    <property type="match status" value="1"/>
</dbReference>
<comment type="subcellular location">
    <subcellularLocation>
        <location evidence="6 8">Cytoplasm</location>
    </subcellularLocation>
</comment>
<sequence length="310" mass="33650">MAITAGMVKELREKTGAGMMDCKKALNATDGNMEAAVEHLREQGLAKAEKKAGRIAAEGLVATKLSDDGKKAAIVEVNSETDFVAKNEQFQTYVAEVADQALTTGAADIEAFLAEESKAEAGKTVKEVLDGKIAIIGENLNIRRFAQMESADGFVASYIHAGGKIGVLVEVETDVVNDDIKEMGKNVAMQVAAIMPKYTSRDEVSKDYIDHETEILKAQAKNENPDKPDNIIEKMIIGRLNKELKEVCLLDQAYVKAEDGKQSVGKYVEEVAKANSAKIAIKGFIRFETGEGIEKKEENFAEEVAKQMGN</sequence>
<dbReference type="SUPFAM" id="SSF46934">
    <property type="entry name" value="UBA-like"/>
    <property type="match status" value="1"/>
</dbReference>
<dbReference type="InterPro" id="IPR036402">
    <property type="entry name" value="EF-Ts_dimer_sf"/>
</dbReference>
<accession>A0A6N2TM37</accession>
<feature type="region of interest" description="Involved in Mg(2+) ion dislocation from EF-Tu" evidence="6">
    <location>
        <begin position="81"/>
        <end position="84"/>
    </location>
</feature>
<dbReference type="NCBIfam" id="TIGR00116">
    <property type="entry name" value="tsf"/>
    <property type="match status" value="1"/>
</dbReference>
<dbReference type="RefSeq" id="WP_006567144.1">
    <property type="nucleotide sequence ID" value="NZ_BAABRZ010000001.1"/>
</dbReference>
<evidence type="ECO:0000256" key="6">
    <source>
        <dbReference type="HAMAP-Rule" id="MF_00050"/>
    </source>
</evidence>
<dbReference type="InterPro" id="IPR014039">
    <property type="entry name" value="Transl_elong_EFTs/EF1B_dimer"/>
</dbReference>
<reference evidence="10" key="1">
    <citation type="submission" date="2019-11" db="EMBL/GenBank/DDBJ databases">
        <authorList>
            <person name="Feng L."/>
        </authorList>
    </citation>
    <scope>NUCLEOTIDE SEQUENCE</scope>
    <source>
        <strain evidence="10">AcaccaeLFYP115</strain>
    </source>
</reference>
<dbReference type="PANTHER" id="PTHR11741:SF0">
    <property type="entry name" value="ELONGATION FACTOR TS, MITOCHONDRIAL"/>
    <property type="match status" value="1"/>
</dbReference>
<dbReference type="CDD" id="cd14275">
    <property type="entry name" value="UBA_EF-Ts"/>
    <property type="match status" value="1"/>
</dbReference>
<dbReference type="EMBL" id="CACRSQ010000003">
    <property type="protein sequence ID" value="VYT06009.1"/>
    <property type="molecule type" value="Genomic_DNA"/>
</dbReference>
<dbReference type="PROSITE" id="PS01126">
    <property type="entry name" value="EF_TS_1"/>
    <property type="match status" value="1"/>
</dbReference>
<dbReference type="Gene3D" id="3.30.479.20">
    <property type="entry name" value="Elongation factor Ts, dimerisation domain"/>
    <property type="match status" value="2"/>
</dbReference>
<dbReference type="InterPro" id="IPR009060">
    <property type="entry name" value="UBA-like_sf"/>
</dbReference>
<evidence type="ECO:0000256" key="8">
    <source>
        <dbReference type="RuleBase" id="RU000643"/>
    </source>
</evidence>
<dbReference type="PROSITE" id="PS01127">
    <property type="entry name" value="EF_TS_2"/>
    <property type="match status" value="1"/>
</dbReference>
<keyword evidence="3 6" id="KW-0251">Elongation factor</keyword>
<evidence type="ECO:0000256" key="2">
    <source>
        <dbReference type="ARBA" id="ARBA00016956"/>
    </source>
</evidence>
<evidence type="ECO:0000313" key="10">
    <source>
        <dbReference type="EMBL" id="VYT06009.1"/>
    </source>
</evidence>
<dbReference type="Pfam" id="PF00889">
    <property type="entry name" value="EF_TS"/>
    <property type="match status" value="1"/>
</dbReference>
<name>A0A6N2TM37_9FIRM</name>
<feature type="domain" description="Translation elongation factor EFTs/EF1B dimerisation" evidence="9">
    <location>
        <begin position="72"/>
        <end position="291"/>
    </location>
</feature>
<comment type="similarity">
    <text evidence="1 6 7">Belongs to the EF-Ts family.</text>
</comment>
<dbReference type="GO" id="GO:0003746">
    <property type="term" value="F:translation elongation factor activity"/>
    <property type="evidence" value="ECO:0007669"/>
    <property type="project" value="UniProtKB-UniRule"/>
</dbReference>
<comment type="function">
    <text evidence="5 6 7">Associates with the EF-Tu.GDP complex and induces the exchange of GDP to GTP. It remains bound to the aminoacyl-tRNA.EF-Tu.GTP complex up to the GTP hydrolysis stage on the ribosome.</text>
</comment>
<evidence type="ECO:0000256" key="3">
    <source>
        <dbReference type="ARBA" id="ARBA00022768"/>
    </source>
</evidence>
<organism evidence="10">
    <name type="scientific">Anaerostipes caccae</name>
    <dbReference type="NCBI Taxonomy" id="105841"/>
    <lineage>
        <taxon>Bacteria</taxon>
        <taxon>Bacillati</taxon>
        <taxon>Bacillota</taxon>
        <taxon>Clostridia</taxon>
        <taxon>Lachnospirales</taxon>
        <taxon>Lachnospiraceae</taxon>
        <taxon>Anaerostipes</taxon>
    </lineage>
</organism>
<dbReference type="HAMAP" id="MF_00050">
    <property type="entry name" value="EF_Ts"/>
    <property type="match status" value="1"/>
</dbReference>
<dbReference type="InterPro" id="IPR018101">
    <property type="entry name" value="Transl_elong_Ts_CS"/>
</dbReference>
<dbReference type="Gene3D" id="1.10.8.10">
    <property type="entry name" value="DNA helicase RuvA subunit, C-terminal domain"/>
    <property type="match status" value="1"/>
</dbReference>
<dbReference type="Gene3D" id="1.10.286.20">
    <property type="match status" value="1"/>
</dbReference>